<evidence type="ECO:0000256" key="6">
    <source>
        <dbReference type="ARBA" id="ARBA00022692"/>
    </source>
</evidence>
<keyword evidence="5" id="KW-0997">Cell inner membrane</keyword>
<reference evidence="13" key="1">
    <citation type="submission" date="2021-03" db="EMBL/GenBank/DDBJ databases">
        <authorList>
            <person name="Kim M.K."/>
        </authorList>
    </citation>
    <scope>NUCLEOTIDE SEQUENCE</scope>
    <source>
        <strain evidence="13">BT186</strain>
    </source>
</reference>
<dbReference type="PANTHER" id="PTHR33446">
    <property type="entry name" value="PROTEIN TONB-RELATED"/>
    <property type="match status" value="1"/>
</dbReference>
<dbReference type="EMBL" id="JAFLQZ010000014">
    <property type="protein sequence ID" value="MBO0359906.1"/>
    <property type="molecule type" value="Genomic_DNA"/>
</dbReference>
<comment type="caution">
    <text evidence="13">The sequence shown here is derived from an EMBL/GenBank/DDBJ whole genome shotgun (WGS) entry which is preliminary data.</text>
</comment>
<dbReference type="PRINTS" id="PR01374">
    <property type="entry name" value="TONBPROTEIN"/>
</dbReference>
<evidence type="ECO:0000256" key="9">
    <source>
        <dbReference type="ARBA" id="ARBA00023136"/>
    </source>
</evidence>
<dbReference type="GO" id="GO:0055085">
    <property type="term" value="P:transmembrane transport"/>
    <property type="evidence" value="ECO:0007669"/>
    <property type="project" value="InterPro"/>
</dbReference>
<dbReference type="Gene3D" id="3.30.1150.10">
    <property type="match status" value="1"/>
</dbReference>
<keyword evidence="8 11" id="KW-1133">Transmembrane helix</keyword>
<evidence type="ECO:0000256" key="5">
    <source>
        <dbReference type="ARBA" id="ARBA00022519"/>
    </source>
</evidence>
<gene>
    <name evidence="13" type="ORF">J0X19_18245</name>
</gene>
<comment type="similarity">
    <text evidence="2">Belongs to the TonB family.</text>
</comment>
<dbReference type="GO" id="GO:0031992">
    <property type="term" value="F:energy transducer activity"/>
    <property type="evidence" value="ECO:0007669"/>
    <property type="project" value="InterPro"/>
</dbReference>
<keyword evidence="9 11" id="KW-0472">Membrane</keyword>
<evidence type="ECO:0000256" key="4">
    <source>
        <dbReference type="ARBA" id="ARBA00022475"/>
    </source>
</evidence>
<dbReference type="AlphaFoldDB" id="A0A939JC76"/>
<dbReference type="GO" id="GO:0030288">
    <property type="term" value="C:outer membrane-bounded periplasmic space"/>
    <property type="evidence" value="ECO:0007669"/>
    <property type="project" value="InterPro"/>
</dbReference>
<dbReference type="GO" id="GO:0015891">
    <property type="term" value="P:siderophore transport"/>
    <property type="evidence" value="ECO:0007669"/>
    <property type="project" value="InterPro"/>
</dbReference>
<dbReference type="NCBIfam" id="TIGR01352">
    <property type="entry name" value="tonB_Cterm"/>
    <property type="match status" value="1"/>
</dbReference>
<keyword evidence="3" id="KW-0813">Transport</keyword>
<dbReference type="PROSITE" id="PS52015">
    <property type="entry name" value="TONB_CTD"/>
    <property type="match status" value="1"/>
</dbReference>
<keyword evidence="7" id="KW-0653">Protein transport</keyword>
<evidence type="ECO:0000256" key="3">
    <source>
        <dbReference type="ARBA" id="ARBA00022448"/>
    </source>
</evidence>
<comment type="subcellular location">
    <subcellularLocation>
        <location evidence="1">Cell inner membrane</location>
        <topology evidence="1">Single-pass membrane protein</topology>
        <orientation evidence="1">Periplasmic side</orientation>
    </subcellularLocation>
</comment>
<evidence type="ECO:0000256" key="2">
    <source>
        <dbReference type="ARBA" id="ARBA00006555"/>
    </source>
</evidence>
<evidence type="ECO:0000256" key="7">
    <source>
        <dbReference type="ARBA" id="ARBA00022927"/>
    </source>
</evidence>
<sequence length="280" mass="30299">MSMLDLRTASFNDIIFEGRNKLYGAYVLRQLYERHLVRALAIAVALTLLLVTSPFIKAFLFPQLIEVPDPTVCVLPVPEVILINPPLTEPPKPVGGQVSPPPAPVMRPPAQTVPAVKADDLVKKDDKPMAPTITAIEPSVIENPGATGPSTGTGERAGLIGGTGKDSNASKTAGPPAPFITAEVMPEFMGGQEALQRYMQKNLRYPPQALRNNVEGRVYISFTVQADGSIADVQVLKGLGFGTDEEAARVVKNMPVWKPGMQNKHSVAVRYTMPITFRYD</sequence>
<dbReference type="Pfam" id="PF03544">
    <property type="entry name" value="TonB_C"/>
    <property type="match status" value="1"/>
</dbReference>
<dbReference type="InterPro" id="IPR051045">
    <property type="entry name" value="TonB-dependent_transducer"/>
</dbReference>
<dbReference type="Proteomes" id="UP000664144">
    <property type="component" value="Unassembled WGS sequence"/>
</dbReference>
<dbReference type="InterPro" id="IPR003538">
    <property type="entry name" value="TonB"/>
</dbReference>
<evidence type="ECO:0000256" key="8">
    <source>
        <dbReference type="ARBA" id="ARBA00022989"/>
    </source>
</evidence>
<dbReference type="PANTHER" id="PTHR33446:SF2">
    <property type="entry name" value="PROTEIN TONB"/>
    <property type="match status" value="1"/>
</dbReference>
<feature type="region of interest" description="Disordered" evidence="10">
    <location>
        <begin position="140"/>
        <end position="173"/>
    </location>
</feature>
<dbReference type="GO" id="GO:0015031">
    <property type="term" value="P:protein transport"/>
    <property type="evidence" value="ECO:0007669"/>
    <property type="project" value="UniProtKB-KW"/>
</dbReference>
<evidence type="ECO:0000313" key="14">
    <source>
        <dbReference type="Proteomes" id="UP000664144"/>
    </source>
</evidence>
<evidence type="ECO:0000259" key="12">
    <source>
        <dbReference type="PROSITE" id="PS52015"/>
    </source>
</evidence>
<name>A0A939JC76_9BACT</name>
<protein>
    <submittedName>
        <fullName evidence="13">Energy transducer TonB</fullName>
    </submittedName>
</protein>
<evidence type="ECO:0000256" key="1">
    <source>
        <dbReference type="ARBA" id="ARBA00004383"/>
    </source>
</evidence>
<proteinExistence type="inferred from homology"/>
<evidence type="ECO:0000256" key="10">
    <source>
        <dbReference type="SAM" id="MobiDB-lite"/>
    </source>
</evidence>
<dbReference type="GO" id="GO:0098797">
    <property type="term" value="C:plasma membrane protein complex"/>
    <property type="evidence" value="ECO:0007669"/>
    <property type="project" value="TreeGrafter"/>
</dbReference>
<keyword evidence="14" id="KW-1185">Reference proteome</keyword>
<evidence type="ECO:0000256" key="11">
    <source>
        <dbReference type="SAM" id="Phobius"/>
    </source>
</evidence>
<dbReference type="InterPro" id="IPR006260">
    <property type="entry name" value="TonB/TolA_C"/>
</dbReference>
<feature type="domain" description="TonB C-terminal" evidence="12">
    <location>
        <begin position="190"/>
        <end position="280"/>
    </location>
</feature>
<keyword evidence="4" id="KW-1003">Cell membrane</keyword>
<evidence type="ECO:0000313" key="13">
    <source>
        <dbReference type="EMBL" id="MBO0359906.1"/>
    </source>
</evidence>
<feature type="transmembrane region" description="Helical" evidence="11">
    <location>
        <begin position="36"/>
        <end position="56"/>
    </location>
</feature>
<dbReference type="SUPFAM" id="SSF74653">
    <property type="entry name" value="TolA/TonB C-terminal domain"/>
    <property type="match status" value="1"/>
</dbReference>
<dbReference type="InterPro" id="IPR037682">
    <property type="entry name" value="TonB_C"/>
</dbReference>
<organism evidence="13 14">
    <name type="scientific">Hymenobacter telluris</name>
    <dbReference type="NCBI Taxonomy" id="2816474"/>
    <lineage>
        <taxon>Bacteria</taxon>
        <taxon>Pseudomonadati</taxon>
        <taxon>Bacteroidota</taxon>
        <taxon>Cytophagia</taxon>
        <taxon>Cytophagales</taxon>
        <taxon>Hymenobacteraceae</taxon>
        <taxon>Hymenobacter</taxon>
    </lineage>
</organism>
<keyword evidence="6 11" id="KW-0812">Transmembrane</keyword>
<accession>A0A939JC76</accession>